<keyword evidence="2 5" id="KW-0863">Zinc-finger</keyword>
<gene>
    <name evidence="7" type="primary">Dwil\GK25507</name>
    <name evidence="7" type="ORF">Dwil_GK25507</name>
</gene>
<evidence type="ECO:0000256" key="3">
    <source>
        <dbReference type="ARBA" id="ARBA00022833"/>
    </source>
</evidence>
<dbReference type="InterPro" id="IPR006612">
    <property type="entry name" value="THAP_Znf"/>
</dbReference>
<dbReference type="FunCoup" id="B4N3R9">
    <property type="interactions" value="17"/>
</dbReference>
<evidence type="ECO:0000256" key="1">
    <source>
        <dbReference type="ARBA" id="ARBA00022723"/>
    </source>
</evidence>
<name>B4N3R9_DROWI</name>
<dbReference type="InParanoid" id="B4N3R9"/>
<evidence type="ECO:0000256" key="5">
    <source>
        <dbReference type="PROSITE-ProRule" id="PRU00309"/>
    </source>
</evidence>
<dbReference type="SMART" id="SM00980">
    <property type="entry name" value="THAP"/>
    <property type="match status" value="1"/>
</dbReference>
<evidence type="ECO:0000313" key="8">
    <source>
        <dbReference type="Proteomes" id="UP000007798"/>
    </source>
</evidence>
<dbReference type="SUPFAM" id="SSF57716">
    <property type="entry name" value="Glucocorticoid receptor-like (DNA-binding domain)"/>
    <property type="match status" value="1"/>
</dbReference>
<keyword evidence="1" id="KW-0479">Metal-binding</keyword>
<dbReference type="GO" id="GO:0008270">
    <property type="term" value="F:zinc ion binding"/>
    <property type="evidence" value="ECO:0007669"/>
    <property type="project" value="UniProtKB-KW"/>
</dbReference>
<feature type="domain" description="THAP-type" evidence="6">
    <location>
        <begin position="1"/>
        <end position="87"/>
    </location>
</feature>
<keyword evidence="3" id="KW-0862">Zinc</keyword>
<organism evidence="7 8">
    <name type="scientific">Drosophila willistoni</name>
    <name type="common">Fruit fly</name>
    <dbReference type="NCBI Taxonomy" id="7260"/>
    <lineage>
        <taxon>Eukaryota</taxon>
        <taxon>Metazoa</taxon>
        <taxon>Ecdysozoa</taxon>
        <taxon>Arthropoda</taxon>
        <taxon>Hexapoda</taxon>
        <taxon>Insecta</taxon>
        <taxon>Pterygota</taxon>
        <taxon>Neoptera</taxon>
        <taxon>Endopterygota</taxon>
        <taxon>Diptera</taxon>
        <taxon>Brachycera</taxon>
        <taxon>Muscomorpha</taxon>
        <taxon>Ephydroidea</taxon>
        <taxon>Drosophilidae</taxon>
        <taxon>Drosophila</taxon>
        <taxon>Sophophora</taxon>
    </lineage>
</organism>
<dbReference type="PROSITE" id="PS50950">
    <property type="entry name" value="ZF_THAP"/>
    <property type="match status" value="1"/>
</dbReference>
<dbReference type="GO" id="GO:0043565">
    <property type="term" value="F:sequence-specific DNA binding"/>
    <property type="evidence" value="ECO:0007669"/>
    <property type="project" value="InterPro"/>
</dbReference>
<proteinExistence type="predicted"/>
<evidence type="ECO:0000259" key="6">
    <source>
        <dbReference type="PROSITE" id="PS50950"/>
    </source>
</evidence>
<evidence type="ECO:0000313" key="7">
    <source>
        <dbReference type="EMBL" id="EDW79274.2"/>
    </source>
</evidence>
<dbReference type="OrthoDB" id="7683421at2759"/>
<dbReference type="PANTHER" id="PTHR46600">
    <property type="entry name" value="THAP DOMAIN-CONTAINING"/>
    <property type="match status" value="1"/>
</dbReference>
<evidence type="ECO:0000256" key="2">
    <source>
        <dbReference type="ARBA" id="ARBA00022771"/>
    </source>
</evidence>
<dbReference type="Proteomes" id="UP000007798">
    <property type="component" value="Unassembled WGS sequence"/>
</dbReference>
<dbReference type="AlphaFoldDB" id="B4N3R9"/>
<keyword evidence="4 5" id="KW-0238">DNA-binding</keyword>
<dbReference type="STRING" id="7260.B4N3R9"/>
<dbReference type="HOGENOM" id="CLU_035934_0_0_1"/>
<dbReference type="SMART" id="SM00692">
    <property type="entry name" value="DM3"/>
    <property type="match status" value="1"/>
</dbReference>
<dbReference type="InterPro" id="IPR026516">
    <property type="entry name" value="THAP1/10"/>
</dbReference>
<keyword evidence="8" id="KW-1185">Reference proteome</keyword>
<dbReference type="Pfam" id="PF05485">
    <property type="entry name" value="THAP"/>
    <property type="match status" value="1"/>
</dbReference>
<dbReference type="KEGG" id="dwi:6645629"/>
<dbReference type="eggNOG" id="ENOG502QWJ9">
    <property type="taxonomic scope" value="Eukaryota"/>
</dbReference>
<dbReference type="PANTHER" id="PTHR46600:SF11">
    <property type="entry name" value="THAP DOMAIN-CONTAINING PROTEIN 10"/>
    <property type="match status" value="1"/>
</dbReference>
<protein>
    <recommendedName>
        <fullName evidence="6">THAP-type domain-containing protein</fullName>
    </recommendedName>
</protein>
<dbReference type="EMBL" id="CH964095">
    <property type="protein sequence ID" value="EDW79274.2"/>
    <property type="molecule type" value="Genomic_DNA"/>
</dbReference>
<evidence type="ECO:0000256" key="4">
    <source>
        <dbReference type="ARBA" id="ARBA00023125"/>
    </source>
</evidence>
<sequence>MGGTRCVFRNCKVSSQRNPKMHFFKFPVRHPKRLEAWLKNCSNEEITELADLKKLANRAVCARHFRVECFMNYKMDRLIASQMPNPTLMRINKYLAWDIENLDTHGEPKMVKLEKPTAKHLIPPAEFECPLGFDSDDYADVTEEDEEMPDSLDADTIQTIDVKATKRKEDEEVEKPLLQQEKEELKQDTKRLRMLAFRLVDEGHSLENIEDEINTDVESVETSIQNAHDELQRKYDKLLDDHEQLKKSKASEMLSQTASSSSSLKTLTKTQLYQGLKKYLGPTMAALVRMEMFGGIDDREWQDDERQFAMELLQLGDEVYTYCSEEWRFRLPSLRLVRNWLNHQNDQL</sequence>
<accession>B4N3R9</accession>
<reference evidence="7 8" key="1">
    <citation type="journal article" date="2007" name="Nature">
        <title>Evolution of genes and genomes on the Drosophila phylogeny.</title>
        <authorList>
            <consortium name="Drosophila 12 Genomes Consortium"/>
            <person name="Clark A.G."/>
            <person name="Eisen M.B."/>
            <person name="Smith D.R."/>
            <person name="Bergman C.M."/>
            <person name="Oliver B."/>
            <person name="Markow T.A."/>
            <person name="Kaufman T.C."/>
            <person name="Kellis M."/>
            <person name="Gelbart W."/>
            <person name="Iyer V.N."/>
            <person name="Pollard D.A."/>
            <person name="Sackton T.B."/>
            <person name="Larracuente A.M."/>
            <person name="Singh N.D."/>
            <person name="Abad J.P."/>
            <person name="Abt D.N."/>
            <person name="Adryan B."/>
            <person name="Aguade M."/>
            <person name="Akashi H."/>
            <person name="Anderson W.W."/>
            <person name="Aquadro C.F."/>
            <person name="Ardell D.H."/>
            <person name="Arguello R."/>
            <person name="Artieri C.G."/>
            <person name="Barbash D.A."/>
            <person name="Barker D."/>
            <person name="Barsanti P."/>
            <person name="Batterham P."/>
            <person name="Batzoglou S."/>
            <person name="Begun D."/>
            <person name="Bhutkar A."/>
            <person name="Blanco E."/>
            <person name="Bosak S.A."/>
            <person name="Bradley R.K."/>
            <person name="Brand A.D."/>
            <person name="Brent M.R."/>
            <person name="Brooks A.N."/>
            <person name="Brown R.H."/>
            <person name="Butlin R.K."/>
            <person name="Caggese C."/>
            <person name="Calvi B.R."/>
            <person name="Bernardo de Carvalho A."/>
            <person name="Caspi A."/>
            <person name="Castrezana S."/>
            <person name="Celniker S.E."/>
            <person name="Chang J.L."/>
            <person name="Chapple C."/>
            <person name="Chatterji S."/>
            <person name="Chinwalla A."/>
            <person name="Civetta A."/>
            <person name="Clifton S.W."/>
            <person name="Comeron J.M."/>
            <person name="Costello J.C."/>
            <person name="Coyne J.A."/>
            <person name="Daub J."/>
            <person name="David R.G."/>
            <person name="Delcher A.L."/>
            <person name="Delehaunty K."/>
            <person name="Do C.B."/>
            <person name="Ebling H."/>
            <person name="Edwards K."/>
            <person name="Eickbush T."/>
            <person name="Evans J.D."/>
            <person name="Filipski A."/>
            <person name="Findeiss S."/>
            <person name="Freyhult E."/>
            <person name="Fulton L."/>
            <person name="Fulton R."/>
            <person name="Garcia A.C."/>
            <person name="Gardiner A."/>
            <person name="Garfield D.A."/>
            <person name="Garvin B.E."/>
            <person name="Gibson G."/>
            <person name="Gilbert D."/>
            <person name="Gnerre S."/>
            <person name="Godfrey J."/>
            <person name="Good R."/>
            <person name="Gotea V."/>
            <person name="Gravely B."/>
            <person name="Greenberg A.J."/>
            <person name="Griffiths-Jones S."/>
            <person name="Gross S."/>
            <person name="Guigo R."/>
            <person name="Gustafson E.A."/>
            <person name="Haerty W."/>
            <person name="Hahn M.W."/>
            <person name="Halligan D.L."/>
            <person name="Halpern A.L."/>
            <person name="Halter G.M."/>
            <person name="Han M.V."/>
            <person name="Heger A."/>
            <person name="Hillier L."/>
            <person name="Hinrichs A.S."/>
            <person name="Holmes I."/>
            <person name="Hoskins R.A."/>
            <person name="Hubisz M.J."/>
            <person name="Hultmark D."/>
            <person name="Huntley M.A."/>
            <person name="Jaffe D.B."/>
            <person name="Jagadeeshan S."/>
            <person name="Jeck W.R."/>
            <person name="Johnson J."/>
            <person name="Jones C.D."/>
            <person name="Jordan W.C."/>
            <person name="Karpen G.H."/>
            <person name="Kataoka E."/>
            <person name="Keightley P.D."/>
            <person name="Kheradpour P."/>
            <person name="Kirkness E.F."/>
            <person name="Koerich L.B."/>
            <person name="Kristiansen K."/>
            <person name="Kudrna D."/>
            <person name="Kulathinal R.J."/>
            <person name="Kumar S."/>
            <person name="Kwok R."/>
            <person name="Lander E."/>
            <person name="Langley C.H."/>
            <person name="Lapoint R."/>
            <person name="Lazzaro B.P."/>
            <person name="Lee S.J."/>
            <person name="Levesque L."/>
            <person name="Li R."/>
            <person name="Lin C.F."/>
            <person name="Lin M.F."/>
            <person name="Lindblad-Toh K."/>
            <person name="Llopart A."/>
            <person name="Long M."/>
            <person name="Low L."/>
            <person name="Lozovsky E."/>
            <person name="Lu J."/>
            <person name="Luo M."/>
            <person name="Machado C.A."/>
            <person name="Makalowski W."/>
            <person name="Marzo M."/>
            <person name="Matsuda M."/>
            <person name="Matzkin L."/>
            <person name="McAllister B."/>
            <person name="McBride C.S."/>
            <person name="McKernan B."/>
            <person name="McKernan K."/>
            <person name="Mendez-Lago M."/>
            <person name="Minx P."/>
            <person name="Mollenhauer M.U."/>
            <person name="Montooth K."/>
            <person name="Mount S.M."/>
            <person name="Mu X."/>
            <person name="Myers E."/>
            <person name="Negre B."/>
            <person name="Newfeld S."/>
            <person name="Nielsen R."/>
            <person name="Noor M.A."/>
            <person name="O'Grady P."/>
            <person name="Pachter L."/>
            <person name="Papaceit M."/>
            <person name="Parisi M.J."/>
            <person name="Parisi M."/>
            <person name="Parts L."/>
            <person name="Pedersen J.S."/>
            <person name="Pesole G."/>
            <person name="Phillippy A.M."/>
            <person name="Ponting C.P."/>
            <person name="Pop M."/>
            <person name="Porcelli D."/>
            <person name="Powell J.R."/>
            <person name="Prohaska S."/>
            <person name="Pruitt K."/>
            <person name="Puig M."/>
            <person name="Quesneville H."/>
            <person name="Ram K.R."/>
            <person name="Rand D."/>
            <person name="Rasmussen M.D."/>
            <person name="Reed L.K."/>
            <person name="Reenan R."/>
            <person name="Reily A."/>
            <person name="Remington K.A."/>
            <person name="Rieger T.T."/>
            <person name="Ritchie M.G."/>
            <person name="Robin C."/>
            <person name="Rogers Y.H."/>
            <person name="Rohde C."/>
            <person name="Rozas J."/>
            <person name="Rubenfield M.J."/>
            <person name="Ruiz A."/>
            <person name="Russo S."/>
            <person name="Salzberg S.L."/>
            <person name="Sanchez-Gracia A."/>
            <person name="Saranga D.J."/>
            <person name="Sato H."/>
            <person name="Schaeffer S.W."/>
            <person name="Schatz M.C."/>
            <person name="Schlenke T."/>
            <person name="Schwartz R."/>
            <person name="Segarra C."/>
            <person name="Singh R.S."/>
            <person name="Sirot L."/>
            <person name="Sirota M."/>
            <person name="Sisneros N.B."/>
            <person name="Smith C.D."/>
            <person name="Smith T.F."/>
            <person name="Spieth J."/>
            <person name="Stage D.E."/>
            <person name="Stark A."/>
            <person name="Stephan W."/>
            <person name="Strausberg R.L."/>
            <person name="Strempel S."/>
            <person name="Sturgill D."/>
            <person name="Sutton G."/>
            <person name="Sutton G.G."/>
            <person name="Tao W."/>
            <person name="Teichmann S."/>
            <person name="Tobari Y.N."/>
            <person name="Tomimura Y."/>
            <person name="Tsolas J.M."/>
            <person name="Valente V.L."/>
            <person name="Venter E."/>
            <person name="Venter J.C."/>
            <person name="Vicario S."/>
            <person name="Vieira F.G."/>
            <person name="Vilella A.J."/>
            <person name="Villasante A."/>
            <person name="Walenz B."/>
            <person name="Wang J."/>
            <person name="Wasserman M."/>
            <person name="Watts T."/>
            <person name="Wilson D."/>
            <person name="Wilson R.K."/>
            <person name="Wing R.A."/>
            <person name="Wolfner M.F."/>
            <person name="Wong A."/>
            <person name="Wong G.K."/>
            <person name="Wu C.I."/>
            <person name="Wu G."/>
            <person name="Yamamoto D."/>
            <person name="Yang H.P."/>
            <person name="Yang S.P."/>
            <person name="Yorke J.A."/>
            <person name="Yoshida K."/>
            <person name="Zdobnov E."/>
            <person name="Zhang P."/>
            <person name="Zhang Y."/>
            <person name="Zimin A.V."/>
            <person name="Baldwin J."/>
            <person name="Abdouelleil A."/>
            <person name="Abdulkadir J."/>
            <person name="Abebe A."/>
            <person name="Abera B."/>
            <person name="Abreu J."/>
            <person name="Acer S.C."/>
            <person name="Aftuck L."/>
            <person name="Alexander A."/>
            <person name="An P."/>
            <person name="Anderson E."/>
            <person name="Anderson S."/>
            <person name="Arachi H."/>
            <person name="Azer M."/>
            <person name="Bachantsang P."/>
            <person name="Barry A."/>
            <person name="Bayul T."/>
            <person name="Berlin A."/>
            <person name="Bessette D."/>
            <person name="Bloom T."/>
            <person name="Blye J."/>
            <person name="Boguslavskiy L."/>
            <person name="Bonnet C."/>
            <person name="Boukhgalter B."/>
            <person name="Bourzgui I."/>
            <person name="Brown A."/>
            <person name="Cahill P."/>
            <person name="Channer S."/>
            <person name="Cheshatsang Y."/>
            <person name="Chuda L."/>
            <person name="Citroen M."/>
            <person name="Collymore A."/>
            <person name="Cooke P."/>
            <person name="Costello M."/>
            <person name="D'Aco K."/>
            <person name="Daza R."/>
            <person name="De Haan G."/>
            <person name="DeGray S."/>
            <person name="DeMaso C."/>
            <person name="Dhargay N."/>
            <person name="Dooley K."/>
            <person name="Dooley E."/>
            <person name="Doricent M."/>
            <person name="Dorje P."/>
            <person name="Dorjee K."/>
            <person name="Dupes A."/>
            <person name="Elong R."/>
            <person name="Falk J."/>
            <person name="Farina A."/>
            <person name="Faro S."/>
            <person name="Ferguson D."/>
            <person name="Fisher S."/>
            <person name="Foley C.D."/>
            <person name="Franke A."/>
            <person name="Friedrich D."/>
            <person name="Gadbois L."/>
            <person name="Gearin G."/>
            <person name="Gearin C.R."/>
            <person name="Giannoukos G."/>
            <person name="Goode T."/>
            <person name="Graham J."/>
            <person name="Grandbois E."/>
            <person name="Grewal S."/>
            <person name="Gyaltsen K."/>
            <person name="Hafez N."/>
            <person name="Hagos B."/>
            <person name="Hall J."/>
            <person name="Henson C."/>
            <person name="Hollinger A."/>
            <person name="Honan T."/>
            <person name="Huard M.D."/>
            <person name="Hughes L."/>
            <person name="Hurhula B."/>
            <person name="Husby M.E."/>
            <person name="Kamat A."/>
            <person name="Kanga B."/>
            <person name="Kashin S."/>
            <person name="Khazanovich D."/>
            <person name="Kisner P."/>
            <person name="Lance K."/>
            <person name="Lara M."/>
            <person name="Lee W."/>
            <person name="Lennon N."/>
            <person name="Letendre F."/>
            <person name="LeVine R."/>
            <person name="Lipovsky A."/>
            <person name="Liu X."/>
            <person name="Liu J."/>
            <person name="Liu S."/>
            <person name="Lokyitsang T."/>
            <person name="Lokyitsang Y."/>
            <person name="Lubonja R."/>
            <person name="Lui A."/>
            <person name="MacDonald P."/>
            <person name="Magnisalis V."/>
            <person name="Maru K."/>
            <person name="Matthews C."/>
            <person name="McCusker W."/>
            <person name="McDonough S."/>
            <person name="Mehta T."/>
            <person name="Meldrim J."/>
            <person name="Meneus L."/>
            <person name="Mihai O."/>
            <person name="Mihalev A."/>
            <person name="Mihova T."/>
            <person name="Mittelman R."/>
            <person name="Mlenga V."/>
            <person name="Montmayeur A."/>
            <person name="Mulrain L."/>
            <person name="Navidi A."/>
            <person name="Naylor J."/>
            <person name="Negash T."/>
            <person name="Nguyen T."/>
            <person name="Nguyen N."/>
            <person name="Nicol R."/>
            <person name="Norbu C."/>
            <person name="Norbu N."/>
            <person name="Novod N."/>
            <person name="O'Neill B."/>
            <person name="Osman S."/>
            <person name="Markiewicz E."/>
            <person name="Oyono O.L."/>
            <person name="Patti C."/>
            <person name="Phunkhang P."/>
            <person name="Pierre F."/>
            <person name="Priest M."/>
            <person name="Raghuraman S."/>
            <person name="Rege F."/>
            <person name="Reyes R."/>
            <person name="Rise C."/>
            <person name="Rogov P."/>
            <person name="Ross K."/>
            <person name="Ryan E."/>
            <person name="Settipalli S."/>
            <person name="Shea T."/>
            <person name="Sherpa N."/>
            <person name="Shi L."/>
            <person name="Shih D."/>
            <person name="Sparrow T."/>
            <person name="Spaulding J."/>
            <person name="Stalker J."/>
            <person name="Stange-Thomann N."/>
            <person name="Stavropoulos S."/>
            <person name="Stone C."/>
            <person name="Strader C."/>
            <person name="Tesfaye S."/>
            <person name="Thomson T."/>
            <person name="Thoulutsang Y."/>
            <person name="Thoulutsang D."/>
            <person name="Topham K."/>
            <person name="Topping I."/>
            <person name="Tsamla T."/>
            <person name="Vassiliev H."/>
            <person name="Vo A."/>
            <person name="Wangchuk T."/>
            <person name="Wangdi T."/>
            <person name="Weiand M."/>
            <person name="Wilkinson J."/>
            <person name="Wilson A."/>
            <person name="Yadav S."/>
            <person name="Young G."/>
            <person name="Yu Q."/>
            <person name="Zembek L."/>
            <person name="Zhong D."/>
            <person name="Zimmer A."/>
            <person name="Zwirko Z."/>
            <person name="Jaffe D.B."/>
            <person name="Alvarez P."/>
            <person name="Brockman W."/>
            <person name="Butler J."/>
            <person name="Chin C."/>
            <person name="Gnerre S."/>
            <person name="Grabherr M."/>
            <person name="Kleber M."/>
            <person name="Mauceli E."/>
            <person name="MacCallum I."/>
        </authorList>
    </citation>
    <scope>NUCLEOTIDE SEQUENCE [LARGE SCALE GENOMIC DNA]</scope>
    <source>
        <strain evidence="8">Tucson 14030-0811.24</strain>
    </source>
</reference>